<comment type="caution">
    <text evidence="6">The sequence shown here is derived from an EMBL/GenBank/DDBJ whole genome shotgun (WGS) entry which is preliminary data.</text>
</comment>
<dbReference type="SUPFAM" id="SSF51569">
    <property type="entry name" value="Aldolase"/>
    <property type="match status" value="1"/>
</dbReference>
<dbReference type="EMBL" id="MWWT01000005">
    <property type="protein sequence ID" value="OZG54336.1"/>
    <property type="molecule type" value="Genomic_DNA"/>
</dbReference>
<dbReference type="PANTHER" id="PTHR12128">
    <property type="entry name" value="DIHYDRODIPICOLINATE SYNTHASE"/>
    <property type="match status" value="1"/>
</dbReference>
<dbReference type="PIRSF" id="PIRSF001365">
    <property type="entry name" value="DHDPS"/>
    <property type="match status" value="1"/>
</dbReference>
<dbReference type="PANTHER" id="PTHR12128:SF28">
    <property type="entry name" value="2-DEHYDRO-3-DEOXY-D-GLUCONATE ALDOLASE YAGE-RELATED"/>
    <property type="match status" value="1"/>
</dbReference>
<dbReference type="AlphaFoldDB" id="A0A261F607"/>
<dbReference type="InterPro" id="IPR013785">
    <property type="entry name" value="Aldolase_TIM"/>
</dbReference>
<dbReference type="CDD" id="cd00408">
    <property type="entry name" value="DHDPS-like"/>
    <property type="match status" value="1"/>
</dbReference>
<feature type="active site" description="Proton donor/acceptor" evidence="4">
    <location>
        <position position="135"/>
    </location>
</feature>
<dbReference type="PRINTS" id="PR00146">
    <property type="entry name" value="DHPICSNTHASE"/>
</dbReference>
<accession>A0A261F607</accession>
<dbReference type="InterPro" id="IPR002220">
    <property type="entry name" value="DapA-like"/>
</dbReference>
<name>A0A261F607_9BIFI</name>
<dbReference type="GO" id="GO:0005829">
    <property type="term" value="C:cytosol"/>
    <property type="evidence" value="ECO:0007669"/>
    <property type="project" value="TreeGrafter"/>
</dbReference>
<dbReference type="GO" id="GO:0016829">
    <property type="term" value="F:lyase activity"/>
    <property type="evidence" value="ECO:0007669"/>
    <property type="project" value="UniProtKB-KW"/>
</dbReference>
<dbReference type="PROSITE" id="PS00666">
    <property type="entry name" value="DHDPS_2"/>
    <property type="match status" value="1"/>
</dbReference>
<evidence type="ECO:0000313" key="7">
    <source>
        <dbReference type="Proteomes" id="UP000243657"/>
    </source>
</evidence>
<sequence>MFLCDGVYCPSLTFLREDGTADYEHWYAHCDHLIHAGVQGIILFGSIGEFYTFSVQEKAQMIHHLVQYIQHRMQVFVGVADTDVRNVLELIRACEREEVDGILALSPYYFGPSPREARAYFSRLACSTSLPVILYNFPARTGSDLDPETVSVLACEYENIVGIKDTVDTLSHTRKIIQSVRPVRPDFCVLSGYDEYYGANRVAGGNGVISGLTNVEPETFSRADKAWKDKNMRELLEASARIQHLMAVYDVAEFFIPAIKEAVRVKGLDISVEDLRLTVQQRACIAQILE</sequence>
<evidence type="ECO:0000256" key="4">
    <source>
        <dbReference type="PIRSR" id="PIRSR001365-1"/>
    </source>
</evidence>
<comment type="similarity">
    <text evidence="3">Belongs to the DapA family.</text>
</comment>
<evidence type="ECO:0000256" key="5">
    <source>
        <dbReference type="PIRSR" id="PIRSR001365-2"/>
    </source>
</evidence>
<evidence type="ECO:0000313" key="6">
    <source>
        <dbReference type="EMBL" id="OZG54336.1"/>
    </source>
</evidence>
<dbReference type="Pfam" id="PF00701">
    <property type="entry name" value="DHDPS"/>
    <property type="match status" value="1"/>
</dbReference>
<keyword evidence="7" id="KW-1185">Reference proteome</keyword>
<feature type="active site" description="Schiff-base intermediate with substrate" evidence="4">
    <location>
        <position position="164"/>
    </location>
</feature>
<organism evidence="6 7">
    <name type="scientific">Alloscardovia macacae</name>
    <dbReference type="NCBI Taxonomy" id="1160091"/>
    <lineage>
        <taxon>Bacteria</taxon>
        <taxon>Bacillati</taxon>
        <taxon>Actinomycetota</taxon>
        <taxon>Actinomycetes</taxon>
        <taxon>Bifidobacteriales</taxon>
        <taxon>Bifidobacteriaceae</taxon>
        <taxon>Alloscardovia</taxon>
    </lineage>
</organism>
<dbReference type="Gene3D" id="3.20.20.70">
    <property type="entry name" value="Aldolase class I"/>
    <property type="match status" value="1"/>
</dbReference>
<evidence type="ECO:0000256" key="3">
    <source>
        <dbReference type="PIRNR" id="PIRNR001365"/>
    </source>
</evidence>
<proteinExistence type="inferred from homology"/>
<evidence type="ECO:0000256" key="1">
    <source>
        <dbReference type="ARBA" id="ARBA00023239"/>
    </source>
</evidence>
<feature type="binding site" evidence="5">
    <location>
        <position position="209"/>
    </location>
    <ligand>
        <name>pyruvate</name>
        <dbReference type="ChEBI" id="CHEBI:15361"/>
    </ligand>
</feature>
<dbReference type="SMART" id="SM01130">
    <property type="entry name" value="DHDPS"/>
    <property type="match status" value="1"/>
</dbReference>
<dbReference type="InterPro" id="IPR020625">
    <property type="entry name" value="Schiff_base-form_aldolases_AS"/>
</dbReference>
<gene>
    <name evidence="6" type="ORF">ALMA_0797</name>
</gene>
<dbReference type="Proteomes" id="UP000243657">
    <property type="component" value="Unassembled WGS sequence"/>
</dbReference>
<protein>
    <submittedName>
        <fullName evidence="6">Dihydrodipicolinate synthase</fullName>
    </submittedName>
</protein>
<keyword evidence="1 3" id="KW-0456">Lyase</keyword>
<keyword evidence="2" id="KW-0704">Schiff base</keyword>
<reference evidence="6 7" key="1">
    <citation type="journal article" date="2017" name="BMC Genomics">
        <title>Comparative genomic and phylogenomic analyses of the Bifidobacteriaceae family.</title>
        <authorList>
            <person name="Lugli G.A."/>
            <person name="Milani C."/>
            <person name="Turroni F."/>
            <person name="Duranti S."/>
            <person name="Mancabelli L."/>
            <person name="Mangifesta M."/>
            <person name="Ferrario C."/>
            <person name="Modesto M."/>
            <person name="Mattarelli P."/>
            <person name="Jiri K."/>
            <person name="van Sinderen D."/>
            <person name="Ventura M."/>
        </authorList>
    </citation>
    <scope>NUCLEOTIDE SEQUENCE [LARGE SCALE GENOMIC DNA]</scope>
    <source>
        <strain evidence="6 7">DSM 24762</strain>
    </source>
</reference>
<evidence type="ECO:0000256" key="2">
    <source>
        <dbReference type="ARBA" id="ARBA00023270"/>
    </source>
</evidence>